<evidence type="ECO:0000313" key="2">
    <source>
        <dbReference type="EnsemblPlants" id="OB10G22270.1"/>
    </source>
</evidence>
<reference evidence="2" key="2">
    <citation type="submission" date="2013-04" db="UniProtKB">
        <authorList>
            <consortium name="EnsemblPlants"/>
        </authorList>
    </citation>
    <scope>IDENTIFICATION</scope>
</reference>
<gene>
    <name evidence="2" type="primary">LOC121055510</name>
</gene>
<dbReference type="EnsemblPlants" id="OB10G22270.1">
    <property type="protein sequence ID" value="OB10G22270.1"/>
    <property type="gene ID" value="OB10G22270"/>
</dbReference>
<keyword evidence="1" id="KW-1133">Transmembrane helix</keyword>
<accession>J3N3X9</accession>
<dbReference type="Gene3D" id="1.25.10.10">
    <property type="entry name" value="Leucine-rich Repeat Variant"/>
    <property type="match status" value="1"/>
</dbReference>
<feature type="transmembrane region" description="Helical" evidence="1">
    <location>
        <begin position="122"/>
        <end position="139"/>
    </location>
</feature>
<dbReference type="HOGENOM" id="CLU_006857_2_1_1"/>
<dbReference type="Gramene" id="OB10G22270.1">
    <property type="protein sequence ID" value="OB10G22270.1"/>
    <property type="gene ID" value="OB10G22270"/>
</dbReference>
<dbReference type="SUPFAM" id="SSF48371">
    <property type="entry name" value="ARM repeat"/>
    <property type="match status" value="1"/>
</dbReference>
<dbReference type="InterPro" id="IPR016024">
    <property type="entry name" value="ARM-type_fold"/>
</dbReference>
<sequence length="735" mass="81527">MAIAVVVPDSQCDQERPELGMNRAVLLEVFFASAASGIGTIGFVWATVVLLGGFETELNQVDFWFITALSFFQAIRLFGGDWNADQKILFGLPLDALSQPKANGCSFLLCCLNYASCYTPKLSCLLFSGKVVCIFSAFLVRFLKFVVILGTLILSVARLILGNVAPHAEAANLKSAFSLYYGLSIVQAVVSYMAFSYSHAQQDMVQDIRDKYNFAAGDVEDEPFLVYYAHLKKICKAGGIAETLNMTLPAFAVASLGSNEQQVRVAAIKILQYLVQERDYKEQTLSAIRDSFGAAASLFRTMALTSQDKTSREAREGATSIMVELAGDLHISGLIPCATQSIYSLLKTSSRRRLDGMKILERLSTKNCNLADISSSDELMSKIIEFTEPKISRGVSTMADDGFQMAERALLVLTRLGGQTGEQGSMMRQVILRNVFLMSNIKEMLQGANNNDRRLQEMQKRGMGIVDGFALDSESRNHGAIIKILTLVLNIFRHGPNNEFRLAAGKTLARLTTESRVNCDAILTKENFQALRDTLFEVSERAHLVIAANILKNLCENCEAQHGQHDALLGFVQDNMEKILEAMYQLGSGDLIGEDMGTFLGLILQLSKLVTVADFNTYVAANGNGGDRRDFIQKLKSILERANEQETGVREMHPGIRRFTIELAIWMAQTWEQPQFHWKQRLEDCGMRSALVEAEQTARRAPWREDCKLSPGGVPVLEYEQSLHSLASRALELIR</sequence>
<keyword evidence="1" id="KW-0812">Transmembrane</keyword>
<protein>
    <submittedName>
        <fullName evidence="2">Uncharacterized protein</fullName>
    </submittedName>
</protein>
<feature type="transmembrane region" description="Helical" evidence="1">
    <location>
        <begin position="177"/>
        <end position="195"/>
    </location>
</feature>
<feature type="transmembrane region" description="Helical" evidence="1">
    <location>
        <begin position="145"/>
        <end position="165"/>
    </location>
</feature>
<dbReference type="AlphaFoldDB" id="J3N3X9"/>
<dbReference type="PANTHER" id="PTHR33115:SF50">
    <property type="entry name" value="ARM REPEAT SUPERFAMILY PROTEIN"/>
    <property type="match status" value="1"/>
</dbReference>
<dbReference type="OMA" id="ENCEAQH"/>
<evidence type="ECO:0000313" key="3">
    <source>
        <dbReference type="Proteomes" id="UP000006038"/>
    </source>
</evidence>
<keyword evidence="1" id="KW-0472">Membrane</keyword>
<dbReference type="GeneID" id="121055510"/>
<feature type="transmembrane region" description="Helical" evidence="1">
    <location>
        <begin position="63"/>
        <end position="79"/>
    </location>
</feature>
<dbReference type="PANTHER" id="PTHR33115">
    <property type="entry name" value="ARM REPEAT SUPERFAMILY PROTEIN"/>
    <property type="match status" value="1"/>
</dbReference>
<dbReference type="InterPro" id="IPR011989">
    <property type="entry name" value="ARM-like"/>
</dbReference>
<dbReference type="RefSeq" id="XP_040383958.1">
    <property type="nucleotide sequence ID" value="XM_040528024.1"/>
</dbReference>
<evidence type="ECO:0000256" key="1">
    <source>
        <dbReference type="SAM" id="Phobius"/>
    </source>
</evidence>
<dbReference type="Proteomes" id="UP000006038">
    <property type="component" value="Chromosome 10"/>
</dbReference>
<feature type="transmembrane region" description="Helical" evidence="1">
    <location>
        <begin position="25"/>
        <end position="51"/>
    </location>
</feature>
<dbReference type="STRING" id="4533.J3N3X9"/>
<reference evidence="2" key="1">
    <citation type="journal article" date="2013" name="Nat. Commun.">
        <title>Whole-genome sequencing of Oryza brachyantha reveals mechanisms underlying Oryza genome evolution.</title>
        <authorList>
            <person name="Chen J."/>
            <person name="Huang Q."/>
            <person name="Gao D."/>
            <person name="Wang J."/>
            <person name="Lang Y."/>
            <person name="Liu T."/>
            <person name="Li B."/>
            <person name="Bai Z."/>
            <person name="Luis Goicoechea J."/>
            <person name="Liang C."/>
            <person name="Chen C."/>
            <person name="Zhang W."/>
            <person name="Sun S."/>
            <person name="Liao Y."/>
            <person name="Zhang X."/>
            <person name="Yang L."/>
            <person name="Song C."/>
            <person name="Wang M."/>
            <person name="Shi J."/>
            <person name="Liu G."/>
            <person name="Liu J."/>
            <person name="Zhou H."/>
            <person name="Zhou W."/>
            <person name="Yu Q."/>
            <person name="An N."/>
            <person name="Chen Y."/>
            <person name="Cai Q."/>
            <person name="Wang B."/>
            <person name="Liu B."/>
            <person name="Min J."/>
            <person name="Huang Y."/>
            <person name="Wu H."/>
            <person name="Li Z."/>
            <person name="Zhang Y."/>
            <person name="Yin Y."/>
            <person name="Song W."/>
            <person name="Jiang J."/>
            <person name="Jackson S.A."/>
            <person name="Wing R.A."/>
            <person name="Wang J."/>
            <person name="Chen M."/>
        </authorList>
    </citation>
    <scope>NUCLEOTIDE SEQUENCE [LARGE SCALE GENOMIC DNA]</scope>
    <source>
        <strain evidence="2">cv. IRGC 101232</strain>
    </source>
</reference>
<organism evidence="2">
    <name type="scientific">Oryza brachyantha</name>
    <name type="common">malo sina</name>
    <dbReference type="NCBI Taxonomy" id="4533"/>
    <lineage>
        <taxon>Eukaryota</taxon>
        <taxon>Viridiplantae</taxon>
        <taxon>Streptophyta</taxon>
        <taxon>Embryophyta</taxon>
        <taxon>Tracheophyta</taxon>
        <taxon>Spermatophyta</taxon>
        <taxon>Magnoliopsida</taxon>
        <taxon>Liliopsida</taxon>
        <taxon>Poales</taxon>
        <taxon>Poaceae</taxon>
        <taxon>BOP clade</taxon>
        <taxon>Oryzoideae</taxon>
        <taxon>Oryzeae</taxon>
        <taxon>Oryzinae</taxon>
        <taxon>Oryza</taxon>
    </lineage>
</organism>
<dbReference type="OrthoDB" id="685628at2759"/>
<keyword evidence="3" id="KW-1185">Reference proteome</keyword>
<dbReference type="KEGG" id="obr:121055510"/>
<name>J3N3X9_ORYBR</name>
<dbReference type="eggNOG" id="ENOG502QRQI">
    <property type="taxonomic scope" value="Eukaryota"/>
</dbReference>
<proteinExistence type="predicted"/>